<feature type="region of interest" description="Disordered" evidence="2">
    <location>
        <begin position="369"/>
        <end position="389"/>
    </location>
</feature>
<feature type="compositionally biased region" description="Basic and acidic residues" evidence="2">
    <location>
        <begin position="100"/>
        <end position="110"/>
    </location>
</feature>
<feature type="compositionally biased region" description="Basic and acidic residues" evidence="2">
    <location>
        <begin position="122"/>
        <end position="132"/>
    </location>
</feature>
<dbReference type="PANTHER" id="PTHR21601:SF0">
    <property type="entry name" value="PROTEIN SPA2-RELATED"/>
    <property type="match status" value="1"/>
</dbReference>
<dbReference type="EMBL" id="JAJSPL020000013">
    <property type="protein sequence ID" value="KAK7743587.1"/>
    <property type="molecule type" value="Genomic_DNA"/>
</dbReference>
<reference evidence="4 5" key="1">
    <citation type="journal article" date="2023" name="PLoS ONE">
        <title>Cytospora paraplurivora sp. nov. isolated from orchards with fruit tree decline syndrome in Ontario, Canada.</title>
        <authorList>
            <person name="Ilyukhin E."/>
            <person name="Nguyen H.D.T."/>
            <person name="Castle A.J."/>
            <person name="Ellouze W."/>
        </authorList>
    </citation>
    <scope>NUCLEOTIDE SEQUENCE [LARGE SCALE GENOMIC DNA]</scope>
    <source>
        <strain evidence="4 5">FDS-564</strain>
    </source>
</reference>
<dbReference type="InterPro" id="IPR056439">
    <property type="entry name" value="VBS_C3G9"/>
</dbReference>
<feature type="region of interest" description="Disordered" evidence="2">
    <location>
        <begin position="197"/>
        <end position="218"/>
    </location>
</feature>
<protein>
    <submittedName>
        <fullName evidence="4">Component of the polarisome</fullName>
    </submittedName>
</protein>
<gene>
    <name evidence="4" type="primary">SPA2</name>
    <name evidence="4" type="ORF">SLS53_004122</name>
</gene>
<dbReference type="GO" id="GO:0005826">
    <property type="term" value="C:actomyosin contractile ring"/>
    <property type="evidence" value="ECO:0007669"/>
    <property type="project" value="TreeGrafter"/>
</dbReference>
<dbReference type="InterPro" id="IPR039892">
    <property type="entry name" value="Spa2/Sph1"/>
</dbReference>
<feature type="domain" description="C3G9 VBS-like" evidence="3">
    <location>
        <begin position="319"/>
        <end position="436"/>
    </location>
</feature>
<proteinExistence type="predicted"/>
<feature type="compositionally biased region" description="Basic and acidic residues" evidence="2">
    <location>
        <begin position="139"/>
        <end position="157"/>
    </location>
</feature>
<evidence type="ECO:0000313" key="5">
    <source>
        <dbReference type="Proteomes" id="UP001320245"/>
    </source>
</evidence>
<sequence>MGGYPPRAASRRQPSNASSIRGVGLIADSYDVPPSPGLPPNGYDRPTPKQSQSNTIIPNKSTMVEEDDDGPDDDQAQDTYAFGGKLEKGEDMEQSGAASEHNKQISEEYEVQLRELREKLDGMEDQLKKKDDELNEALEGERSRSTAVDAEKSEWSTTRLELENKLAEAQNLNEALREQLDQLRDEHANEIRQIRDEAEDARHSAADAAPGKNDEELARENEELRTALDEQRQITMQVRREAQEFLREMKLLSDQSGSSWAKQGELEKTIETLEKEVKEWRNRYARAKTQRRSMRSSSMSLPADEDAGRYVRDKGFTADNGLVKDTHVTKFQIAIDELLRRARVEEPNKVIDAMKSVVMSVRRLTKDLDASLPNDEQTRQQRKQLKGRVSSTANNLITAAKTFATSAGISPVSVLDAAASNLVSAIVDLLRLVKIRITPDEELEEEDDDGTATPVGSVGVFSPRTAKSQSIQSSYQQDPYPQDVPPPPPFQGLGKRTSMESSAYSPVNSPRESVEPYNKANGNGFQSMSNGYGMREADSKTEELKVYLDDQTAFLVQTIQSLVGSIRGAADINQIEPLIRSIVDTVGKVTSETEAAGNGNMIGRLAESRQRIMEAGERGQELAADGKGEDDREWRMWTQTLPPIAFEIARETKDLVQRIDHLLVTNDDFS</sequence>
<organism evidence="4 5">
    <name type="scientific">Cytospora paraplurivora</name>
    <dbReference type="NCBI Taxonomy" id="2898453"/>
    <lineage>
        <taxon>Eukaryota</taxon>
        <taxon>Fungi</taxon>
        <taxon>Dikarya</taxon>
        <taxon>Ascomycota</taxon>
        <taxon>Pezizomycotina</taxon>
        <taxon>Sordariomycetes</taxon>
        <taxon>Sordariomycetidae</taxon>
        <taxon>Diaporthales</taxon>
        <taxon>Cytosporaceae</taxon>
        <taxon>Cytospora</taxon>
    </lineage>
</organism>
<feature type="region of interest" description="Disordered" evidence="2">
    <location>
        <begin position="1"/>
        <end position="110"/>
    </location>
</feature>
<feature type="compositionally biased region" description="Polar residues" evidence="2">
    <location>
        <begin position="48"/>
        <end position="62"/>
    </location>
</feature>
<accession>A0AAN9U9C6</accession>
<feature type="region of interest" description="Disordered" evidence="2">
    <location>
        <begin position="442"/>
        <end position="522"/>
    </location>
</feature>
<dbReference type="GO" id="GO:0005078">
    <property type="term" value="F:MAP-kinase scaffold activity"/>
    <property type="evidence" value="ECO:0007669"/>
    <property type="project" value="TreeGrafter"/>
</dbReference>
<dbReference type="AlphaFoldDB" id="A0AAN9U9C6"/>
<feature type="region of interest" description="Disordered" evidence="2">
    <location>
        <begin position="122"/>
        <end position="157"/>
    </location>
</feature>
<evidence type="ECO:0000313" key="4">
    <source>
        <dbReference type="EMBL" id="KAK7743587.1"/>
    </source>
</evidence>
<feature type="compositionally biased region" description="Acidic residues" evidence="2">
    <location>
        <begin position="64"/>
        <end position="76"/>
    </location>
</feature>
<evidence type="ECO:0000259" key="3">
    <source>
        <dbReference type="Pfam" id="PF23742"/>
    </source>
</evidence>
<evidence type="ECO:0000256" key="1">
    <source>
        <dbReference type="SAM" id="Coils"/>
    </source>
</evidence>
<evidence type="ECO:0000256" key="2">
    <source>
        <dbReference type="SAM" id="MobiDB-lite"/>
    </source>
</evidence>
<feature type="compositionally biased region" description="Polar residues" evidence="2">
    <location>
        <begin position="499"/>
        <end position="511"/>
    </location>
</feature>
<feature type="coiled-coil region" evidence="1">
    <location>
        <begin position="263"/>
        <end position="290"/>
    </location>
</feature>
<keyword evidence="1" id="KW-0175">Coiled coil</keyword>
<comment type="caution">
    <text evidence="4">The sequence shown here is derived from an EMBL/GenBank/DDBJ whole genome shotgun (WGS) entry which is preliminary data.</text>
</comment>
<dbReference type="Pfam" id="PF23742">
    <property type="entry name" value="VBS_C3G9"/>
    <property type="match status" value="1"/>
</dbReference>
<dbReference type="PANTHER" id="PTHR21601">
    <property type="entry name" value="SPA2 PROTEIN"/>
    <property type="match status" value="1"/>
</dbReference>
<feature type="compositionally biased region" description="Polar residues" evidence="2">
    <location>
        <begin position="465"/>
        <end position="474"/>
    </location>
</feature>
<dbReference type="GO" id="GO:1902716">
    <property type="term" value="C:cell cortex of growing cell tip"/>
    <property type="evidence" value="ECO:0007669"/>
    <property type="project" value="TreeGrafter"/>
</dbReference>
<name>A0AAN9U9C6_9PEZI</name>
<dbReference type="Proteomes" id="UP001320245">
    <property type="component" value="Unassembled WGS sequence"/>
</dbReference>
<keyword evidence="5" id="KW-1185">Reference proteome</keyword>